<dbReference type="Pfam" id="PF00589">
    <property type="entry name" value="Phage_integrase"/>
    <property type="match status" value="1"/>
</dbReference>
<dbReference type="InterPro" id="IPR050090">
    <property type="entry name" value="Tyrosine_recombinase_XerCD"/>
</dbReference>
<organism evidence="3 4">
    <name type="scientific">Streptosporangium brasiliense</name>
    <dbReference type="NCBI Taxonomy" id="47480"/>
    <lineage>
        <taxon>Bacteria</taxon>
        <taxon>Bacillati</taxon>
        <taxon>Actinomycetota</taxon>
        <taxon>Actinomycetes</taxon>
        <taxon>Streptosporangiales</taxon>
        <taxon>Streptosporangiaceae</taxon>
        <taxon>Streptosporangium</taxon>
    </lineage>
</organism>
<proteinExistence type="predicted"/>
<dbReference type="PANTHER" id="PTHR30349:SF81">
    <property type="entry name" value="TYROSINE RECOMBINASE XERC"/>
    <property type="match status" value="1"/>
</dbReference>
<dbReference type="RefSeq" id="WP_306874339.1">
    <property type="nucleotide sequence ID" value="NZ_JAUSRB010000002.1"/>
</dbReference>
<sequence length="366" mass="39735">MSPPEVDAGRLSRLAARARSAVLVGREDGRPAPLVEVAGLLLVILTFSRLHAAAGKDVAAAATAREVAAWRDHLAAAGNVSRDGKAAPMAAATVNNHLAHLSALFSWIATHASAEVLRHGDPTKKVAPLRLPAPEVRALAAAQVRTVKNVVDRIETFHELKGRRHRGTGPRLHAHARPLRDRAIVYLLFGTGLRRAEVVALDLEQLQPADPEQLRRAKTACLVGVRGKGRTNRTVFVGRDARLALADYLEAERLGDAAASTSPTALFLAAASIAARRPDGRMSPRSINTIVEQIGRLHDAQISDPGRKLGRLRPHDARHTFAFELSQRSSHNRAELERRLGHANDRYLRVYTNPPDEVAAGYVEDM</sequence>
<accession>A0ABT9RM18</accession>
<gene>
    <name evidence="3" type="ORF">J2S55_009153</name>
</gene>
<evidence type="ECO:0000313" key="3">
    <source>
        <dbReference type="EMBL" id="MDP9869887.1"/>
    </source>
</evidence>
<dbReference type="PROSITE" id="PS51898">
    <property type="entry name" value="TYR_RECOMBINASE"/>
    <property type="match status" value="1"/>
</dbReference>
<evidence type="ECO:0000259" key="2">
    <source>
        <dbReference type="PROSITE" id="PS51898"/>
    </source>
</evidence>
<dbReference type="SUPFAM" id="SSF56349">
    <property type="entry name" value="DNA breaking-rejoining enzymes"/>
    <property type="match status" value="1"/>
</dbReference>
<feature type="domain" description="Tyr recombinase" evidence="2">
    <location>
        <begin position="134"/>
        <end position="365"/>
    </location>
</feature>
<dbReference type="EMBL" id="JAUSRB010000002">
    <property type="protein sequence ID" value="MDP9869887.1"/>
    <property type="molecule type" value="Genomic_DNA"/>
</dbReference>
<evidence type="ECO:0000313" key="4">
    <source>
        <dbReference type="Proteomes" id="UP001230426"/>
    </source>
</evidence>
<name>A0ABT9RM18_9ACTN</name>
<dbReference type="Gene3D" id="1.10.443.10">
    <property type="entry name" value="Intergrase catalytic core"/>
    <property type="match status" value="1"/>
</dbReference>
<keyword evidence="4" id="KW-1185">Reference proteome</keyword>
<dbReference type="InterPro" id="IPR002104">
    <property type="entry name" value="Integrase_catalytic"/>
</dbReference>
<dbReference type="InterPro" id="IPR013762">
    <property type="entry name" value="Integrase-like_cat_sf"/>
</dbReference>
<keyword evidence="1" id="KW-0233">DNA recombination</keyword>
<comment type="caution">
    <text evidence="3">The sequence shown here is derived from an EMBL/GenBank/DDBJ whole genome shotgun (WGS) entry which is preliminary data.</text>
</comment>
<protein>
    <submittedName>
        <fullName evidence="3">Integrase</fullName>
    </submittedName>
</protein>
<reference evidence="3 4" key="1">
    <citation type="submission" date="2023-07" db="EMBL/GenBank/DDBJ databases">
        <title>Sequencing the genomes of 1000 actinobacteria strains.</title>
        <authorList>
            <person name="Klenk H.-P."/>
        </authorList>
    </citation>
    <scope>NUCLEOTIDE SEQUENCE [LARGE SCALE GENOMIC DNA]</scope>
    <source>
        <strain evidence="3 4">DSM 44109</strain>
    </source>
</reference>
<dbReference type="InterPro" id="IPR011010">
    <property type="entry name" value="DNA_brk_join_enz"/>
</dbReference>
<dbReference type="PANTHER" id="PTHR30349">
    <property type="entry name" value="PHAGE INTEGRASE-RELATED"/>
    <property type="match status" value="1"/>
</dbReference>
<dbReference type="Proteomes" id="UP001230426">
    <property type="component" value="Unassembled WGS sequence"/>
</dbReference>
<evidence type="ECO:0000256" key="1">
    <source>
        <dbReference type="ARBA" id="ARBA00023172"/>
    </source>
</evidence>